<dbReference type="AlphaFoldDB" id="A0AAE0CU46"/>
<dbReference type="EMBL" id="JANJYI010000001">
    <property type="protein sequence ID" value="KAK2663521.1"/>
    <property type="molecule type" value="Genomic_DNA"/>
</dbReference>
<sequence>MGCQGNKVDRTLRTGRIGQVKLEKKKRGLVVKRLLDKGKKKWIKKIKTKPYPFIIQNGKLNLEKRSGGIDCFKNMKAKEKVDICVDIGKLKFSQVVETFSKEELVLVTINVEERFRGHEVGEFDQNGVAKVYSSGNSISKEEMVWDTIKVENNMFGLARFLSDYNAILIGEKCVDWGPKMFCFFNGWLEDKELMKEAMKGWKRCKVEGSNGWSISAKTKRAKISMRAWLSDNKKDHFKNVKWRRPKIRGPNFRLLSVIESEALEVDFNEENVWATVCNCDGNNSPRPDSLNLNFVKANWGVIKKDFIKFILEFHKNGYIVKDLNKTFLALILKCAHPDPLKEFRPISLVSSMYKILAKVLPNCLKMVMDSVVGLLAKWVWRYGQEDKPLWKRAISSKYGVKVDSLIWKWEARVPASHFVKVVNGLFVKGFISVKILDRGFCVVVGCIEKSAPLEDVSKISTRAVFQSSASYGGKSGILLSEDQLLKIRKSKKLISYSNEALKFNVDGSVLVELGRVRIRGVLHDSKGVVLCSFSASVGNVGASRLS</sequence>
<proteinExistence type="predicted"/>
<evidence type="ECO:0000313" key="1">
    <source>
        <dbReference type="EMBL" id="KAK2663521.1"/>
    </source>
</evidence>
<dbReference type="Proteomes" id="UP001280121">
    <property type="component" value="Unassembled WGS sequence"/>
</dbReference>
<accession>A0AAE0CU46</accession>
<name>A0AAE0CU46_9ROSI</name>
<gene>
    <name evidence="1" type="ORF">Ddye_002095</name>
</gene>
<organism evidence="1 2">
    <name type="scientific">Dipteronia dyeriana</name>
    <dbReference type="NCBI Taxonomy" id="168575"/>
    <lineage>
        <taxon>Eukaryota</taxon>
        <taxon>Viridiplantae</taxon>
        <taxon>Streptophyta</taxon>
        <taxon>Embryophyta</taxon>
        <taxon>Tracheophyta</taxon>
        <taxon>Spermatophyta</taxon>
        <taxon>Magnoliopsida</taxon>
        <taxon>eudicotyledons</taxon>
        <taxon>Gunneridae</taxon>
        <taxon>Pentapetalae</taxon>
        <taxon>rosids</taxon>
        <taxon>malvids</taxon>
        <taxon>Sapindales</taxon>
        <taxon>Sapindaceae</taxon>
        <taxon>Hippocastanoideae</taxon>
        <taxon>Acereae</taxon>
        <taxon>Dipteronia</taxon>
    </lineage>
</organism>
<comment type="caution">
    <text evidence="1">The sequence shown here is derived from an EMBL/GenBank/DDBJ whole genome shotgun (WGS) entry which is preliminary data.</text>
</comment>
<keyword evidence="2" id="KW-1185">Reference proteome</keyword>
<evidence type="ECO:0000313" key="2">
    <source>
        <dbReference type="Proteomes" id="UP001280121"/>
    </source>
</evidence>
<reference evidence="1" key="1">
    <citation type="journal article" date="2023" name="Plant J.">
        <title>Genome sequences and population genomics provide insights into the demographic history, inbreeding, and mutation load of two 'living fossil' tree species of Dipteronia.</title>
        <authorList>
            <person name="Feng Y."/>
            <person name="Comes H.P."/>
            <person name="Chen J."/>
            <person name="Zhu S."/>
            <person name="Lu R."/>
            <person name="Zhang X."/>
            <person name="Li P."/>
            <person name="Qiu J."/>
            <person name="Olsen K.M."/>
            <person name="Qiu Y."/>
        </authorList>
    </citation>
    <scope>NUCLEOTIDE SEQUENCE</scope>
    <source>
        <strain evidence="1">KIB01</strain>
    </source>
</reference>
<protein>
    <submittedName>
        <fullName evidence="1">Uncharacterized protein</fullName>
    </submittedName>
</protein>